<dbReference type="AlphaFoldDB" id="A0A9J6FUQ0"/>
<name>A0A9J6FUQ0_HAELO</name>
<dbReference type="Proteomes" id="UP000821853">
    <property type="component" value="Unassembled WGS sequence"/>
</dbReference>
<evidence type="ECO:0000313" key="1">
    <source>
        <dbReference type="EMBL" id="KAH9365836.1"/>
    </source>
</evidence>
<keyword evidence="2" id="KW-1185">Reference proteome</keyword>
<dbReference type="OrthoDB" id="6505335at2759"/>
<dbReference type="VEuPathDB" id="VectorBase:HLOH_062813"/>
<proteinExistence type="predicted"/>
<dbReference type="EMBL" id="JABSTR010000003">
    <property type="protein sequence ID" value="KAH9365836.1"/>
    <property type="molecule type" value="Genomic_DNA"/>
</dbReference>
<reference evidence="1 2" key="1">
    <citation type="journal article" date="2020" name="Cell">
        <title>Large-Scale Comparative Analyses of Tick Genomes Elucidate Their Genetic Diversity and Vector Capacities.</title>
        <authorList>
            <consortium name="Tick Genome and Microbiome Consortium (TIGMIC)"/>
            <person name="Jia N."/>
            <person name="Wang J."/>
            <person name="Shi W."/>
            <person name="Du L."/>
            <person name="Sun Y."/>
            <person name="Zhan W."/>
            <person name="Jiang J.F."/>
            <person name="Wang Q."/>
            <person name="Zhang B."/>
            <person name="Ji P."/>
            <person name="Bell-Sakyi L."/>
            <person name="Cui X.M."/>
            <person name="Yuan T.T."/>
            <person name="Jiang B.G."/>
            <person name="Yang W.F."/>
            <person name="Lam T.T."/>
            <person name="Chang Q.C."/>
            <person name="Ding S.J."/>
            <person name="Wang X.J."/>
            <person name="Zhu J.G."/>
            <person name="Ruan X.D."/>
            <person name="Zhao L."/>
            <person name="Wei J.T."/>
            <person name="Ye R.Z."/>
            <person name="Que T.C."/>
            <person name="Du C.H."/>
            <person name="Zhou Y.H."/>
            <person name="Cheng J.X."/>
            <person name="Dai P.F."/>
            <person name="Guo W.B."/>
            <person name="Han X.H."/>
            <person name="Huang E.J."/>
            <person name="Li L.F."/>
            <person name="Wei W."/>
            <person name="Gao Y.C."/>
            <person name="Liu J.Z."/>
            <person name="Shao H.Z."/>
            <person name="Wang X."/>
            <person name="Wang C.C."/>
            <person name="Yang T.C."/>
            <person name="Huo Q.B."/>
            <person name="Li W."/>
            <person name="Chen H.Y."/>
            <person name="Chen S.E."/>
            <person name="Zhou L.G."/>
            <person name="Ni X.B."/>
            <person name="Tian J.H."/>
            <person name="Sheng Y."/>
            <person name="Liu T."/>
            <person name="Pan Y.S."/>
            <person name="Xia L.Y."/>
            <person name="Li J."/>
            <person name="Zhao F."/>
            <person name="Cao W.C."/>
        </authorList>
    </citation>
    <scope>NUCLEOTIDE SEQUENCE [LARGE SCALE GENOMIC DNA]</scope>
    <source>
        <strain evidence="1">HaeL-2018</strain>
    </source>
</reference>
<accession>A0A9J6FUQ0</accession>
<protein>
    <submittedName>
        <fullName evidence="1">Uncharacterized protein</fullName>
    </submittedName>
</protein>
<gene>
    <name evidence="1" type="ORF">HPB48_013372</name>
</gene>
<comment type="caution">
    <text evidence="1">The sequence shown here is derived from an EMBL/GenBank/DDBJ whole genome shotgun (WGS) entry which is preliminary data.</text>
</comment>
<sequence>MTSRYIGTAMSNFKESSHDEAVAFLEEFMVMFSSLSIKATSTDRDCFKPVQNGVLISTTSALRIQHELLNVYNFLFVLLCRFTRDALENLFSCVRSKNPVPRALEFKLTLRLDHGKPVLQAKQEGELCCGRMDAVARVCGAEEGCL</sequence>
<evidence type="ECO:0000313" key="2">
    <source>
        <dbReference type="Proteomes" id="UP000821853"/>
    </source>
</evidence>
<organism evidence="1 2">
    <name type="scientific">Haemaphysalis longicornis</name>
    <name type="common">Bush tick</name>
    <dbReference type="NCBI Taxonomy" id="44386"/>
    <lineage>
        <taxon>Eukaryota</taxon>
        <taxon>Metazoa</taxon>
        <taxon>Ecdysozoa</taxon>
        <taxon>Arthropoda</taxon>
        <taxon>Chelicerata</taxon>
        <taxon>Arachnida</taxon>
        <taxon>Acari</taxon>
        <taxon>Parasitiformes</taxon>
        <taxon>Ixodida</taxon>
        <taxon>Ixodoidea</taxon>
        <taxon>Ixodidae</taxon>
        <taxon>Haemaphysalinae</taxon>
        <taxon>Haemaphysalis</taxon>
    </lineage>
</organism>